<dbReference type="AlphaFoldDB" id="A0AAP0H353"/>
<dbReference type="InterPro" id="IPR000858">
    <property type="entry name" value="S_locus_glycoprot_dom"/>
</dbReference>
<comment type="catalytic activity">
    <reaction evidence="12 13">
        <text>L-seryl-[protein] + ATP = O-phospho-L-seryl-[protein] + ADP + H(+)</text>
        <dbReference type="Rhea" id="RHEA:17989"/>
        <dbReference type="Rhea" id="RHEA-COMP:9863"/>
        <dbReference type="Rhea" id="RHEA-COMP:11604"/>
        <dbReference type="ChEBI" id="CHEBI:15378"/>
        <dbReference type="ChEBI" id="CHEBI:29999"/>
        <dbReference type="ChEBI" id="CHEBI:30616"/>
        <dbReference type="ChEBI" id="CHEBI:83421"/>
        <dbReference type="ChEBI" id="CHEBI:456216"/>
        <dbReference type="EC" id="2.7.11.1"/>
    </reaction>
</comment>
<dbReference type="Proteomes" id="UP001408789">
    <property type="component" value="Unassembled WGS sequence"/>
</dbReference>
<dbReference type="InterPro" id="IPR003609">
    <property type="entry name" value="Pan_app"/>
</dbReference>
<evidence type="ECO:0000256" key="8">
    <source>
        <dbReference type="ARBA" id="ARBA00022840"/>
    </source>
</evidence>
<dbReference type="EC" id="2.7.11.1" evidence="13"/>
<evidence type="ECO:0000313" key="20">
    <source>
        <dbReference type="Proteomes" id="UP001408789"/>
    </source>
</evidence>
<dbReference type="InterPro" id="IPR008271">
    <property type="entry name" value="Ser/Thr_kinase_AS"/>
</dbReference>
<dbReference type="CDD" id="cd01098">
    <property type="entry name" value="PAN_AP_plant"/>
    <property type="match status" value="1"/>
</dbReference>
<dbReference type="SMART" id="SM00108">
    <property type="entry name" value="B_lectin"/>
    <property type="match status" value="1"/>
</dbReference>
<reference evidence="19 20" key="1">
    <citation type="submission" date="2024-04" db="EMBL/GenBank/DDBJ databases">
        <title>The reference genome of an endangered Asteraceae, Deinandra increscens subsp. villosa, native to the Central Coast of California.</title>
        <authorList>
            <person name="Guilliams M."/>
            <person name="Hasenstab-Lehman K."/>
            <person name="Meyer R."/>
            <person name="Mcevoy S."/>
        </authorList>
    </citation>
    <scope>NUCLEOTIDE SEQUENCE [LARGE SCALE GENOMIC DNA]</scope>
    <source>
        <tissue evidence="19">Leaf</tissue>
    </source>
</reference>
<keyword evidence="2" id="KW-1003">Cell membrane</keyword>
<dbReference type="SMART" id="SM00473">
    <property type="entry name" value="PAN_AP"/>
    <property type="match status" value="1"/>
</dbReference>
<dbReference type="PROSITE" id="PS50948">
    <property type="entry name" value="PAN"/>
    <property type="match status" value="1"/>
</dbReference>
<comment type="catalytic activity">
    <reaction evidence="11 13">
        <text>L-threonyl-[protein] + ATP = O-phospho-L-threonyl-[protein] + ADP + H(+)</text>
        <dbReference type="Rhea" id="RHEA:46608"/>
        <dbReference type="Rhea" id="RHEA-COMP:11060"/>
        <dbReference type="Rhea" id="RHEA-COMP:11605"/>
        <dbReference type="ChEBI" id="CHEBI:15378"/>
        <dbReference type="ChEBI" id="CHEBI:30013"/>
        <dbReference type="ChEBI" id="CHEBI:30616"/>
        <dbReference type="ChEBI" id="CHEBI:61977"/>
        <dbReference type="ChEBI" id="CHEBI:456216"/>
        <dbReference type="EC" id="2.7.11.1"/>
    </reaction>
</comment>
<dbReference type="PROSITE" id="PS50927">
    <property type="entry name" value="BULB_LECTIN"/>
    <property type="match status" value="1"/>
</dbReference>
<evidence type="ECO:0000256" key="2">
    <source>
        <dbReference type="ARBA" id="ARBA00022475"/>
    </source>
</evidence>
<dbReference type="InterPro" id="IPR011009">
    <property type="entry name" value="Kinase-like_dom_sf"/>
</dbReference>
<evidence type="ECO:0000259" key="17">
    <source>
        <dbReference type="PROSITE" id="PS50927"/>
    </source>
</evidence>
<feature type="signal peptide" evidence="15">
    <location>
        <begin position="1"/>
        <end position="23"/>
    </location>
</feature>
<dbReference type="CDD" id="cd14066">
    <property type="entry name" value="STKc_IRAK"/>
    <property type="match status" value="1"/>
</dbReference>
<dbReference type="CDD" id="cd00028">
    <property type="entry name" value="B_lectin"/>
    <property type="match status" value="1"/>
</dbReference>
<proteinExistence type="inferred from homology"/>
<keyword evidence="7 13" id="KW-0418">Kinase</keyword>
<evidence type="ECO:0000256" key="10">
    <source>
        <dbReference type="ARBA" id="ARBA00023180"/>
    </source>
</evidence>
<evidence type="ECO:0000256" key="6">
    <source>
        <dbReference type="ARBA" id="ARBA00022741"/>
    </source>
</evidence>
<comment type="subcellular location">
    <subcellularLocation>
        <location evidence="1">Cell membrane</location>
        <topology evidence="1">Single-pass type I membrane protein</topology>
    </subcellularLocation>
</comment>
<evidence type="ECO:0000256" key="1">
    <source>
        <dbReference type="ARBA" id="ARBA00004251"/>
    </source>
</evidence>
<dbReference type="PANTHER" id="PTHR27002">
    <property type="entry name" value="RECEPTOR-LIKE SERINE/THREONINE-PROTEIN KINASE SD1-8"/>
    <property type="match status" value="1"/>
</dbReference>
<dbReference type="SUPFAM" id="SSF56112">
    <property type="entry name" value="Protein kinase-like (PK-like)"/>
    <property type="match status" value="1"/>
</dbReference>
<dbReference type="FunFam" id="2.90.10.10:FF:000005">
    <property type="entry name" value="G-type lectin S-receptor-like serine/threonine-protein kinase"/>
    <property type="match status" value="1"/>
</dbReference>
<comment type="caution">
    <text evidence="19">The sequence shown here is derived from an EMBL/GenBank/DDBJ whole genome shotgun (WGS) entry which is preliminary data.</text>
</comment>
<dbReference type="Pfam" id="PF01453">
    <property type="entry name" value="B_lectin"/>
    <property type="match status" value="1"/>
</dbReference>
<dbReference type="InterPro" id="IPR001245">
    <property type="entry name" value="Ser-Thr/Tyr_kinase_cat_dom"/>
</dbReference>
<evidence type="ECO:0000256" key="15">
    <source>
        <dbReference type="SAM" id="SignalP"/>
    </source>
</evidence>
<evidence type="ECO:0000256" key="12">
    <source>
        <dbReference type="ARBA" id="ARBA00048679"/>
    </source>
</evidence>
<feature type="domain" description="Bulb-type lectin" evidence="17">
    <location>
        <begin position="24"/>
        <end position="152"/>
    </location>
</feature>
<dbReference type="InterPro" id="IPR000719">
    <property type="entry name" value="Prot_kinase_dom"/>
</dbReference>
<evidence type="ECO:0000256" key="3">
    <source>
        <dbReference type="ARBA" id="ARBA00022527"/>
    </source>
</evidence>
<dbReference type="InterPro" id="IPR024171">
    <property type="entry name" value="SRK-like_kinase"/>
</dbReference>
<dbReference type="FunFam" id="3.30.200.20:FF:000195">
    <property type="entry name" value="G-type lectin S-receptor-like serine/threonine-protein kinase"/>
    <property type="match status" value="1"/>
</dbReference>
<feature type="domain" description="Apple" evidence="18">
    <location>
        <begin position="345"/>
        <end position="430"/>
    </location>
</feature>
<name>A0AAP0H353_9ASTR</name>
<dbReference type="PANTHER" id="PTHR27002:SF851">
    <property type="entry name" value="G-TYPE LECTIN S-RECEPTOR-LIKE SERINE_THREONINE-PROTEIN KINASE SD1-1"/>
    <property type="match status" value="1"/>
</dbReference>
<dbReference type="Gene3D" id="2.90.10.10">
    <property type="entry name" value="Bulb-type lectin domain"/>
    <property type="match status" value="1"/>
</dbReference>
<evidence type="ECO:0000259" key="16">
    <source>
        <dbReference type="PROSITE" id="PS50011"/>
    </source>
</evidence>
<dbReference type="InterPro" id="IPR036426">
    <property type="entry name" value="Bulb-type_lectin_dom_sf"/>
</dbReference>
<dbReference type="Gene3D" id="3.30.200.20">
    <property type="entry name" value="Phosphorylase Kinase, domain 1"/>
    <property type="match status" value="1"/>
</dbReference>
<keyword evidence="9" id="KW-1015">Disulfide bond</keyword>
<keyword evidence="20" id="KW-1185">Reference proteome</keyword>
<protein>
    <recommendedName>
        <fullName evidence="13">Receptor-like serine/threonine-protein kinase</fullName>
        <ecNumber evidence="13">2.7.11.1</ecNumber>
    </recommendedName>
</protein>
<keyword evidence="10" id="KW-0325">Glycoprotein</keyword>
<comment type="similarity">
    <text evidence="13">Belongs to the protein kinase superfamily. Ser/Thr protein kinase family.</text>
</comment>
<keyword evidence="14" id="KW-1133">Transmembrane helix</keyword>
<dbReference type="Pfam" id="PF00954">
    <property type="entry name" value="S_locus_glycop"/>
    <property type="match status" value="1"/>
</dbReference>
<keyword evidence="8 13" id="KW-0067">ATP-binding</keyword>
<keyword evidence="4 13" id="KW-0808">Transferase</keyword>
<dbReference type="Pfam" id="PF07714">
    <property type="entry name" value="PK_Tyr_Ser-Thr"/>
    <property type="match status" value="1"/>
</dbReference>
<feature type="transmembrane region" description="Helical" evidence="14">
    <location>
        <begin position="447"/>
        <end position="467"/>
    </location>
</feature>
<dbReference type="PIRSF" id="PIRSF000641">
    <property type="entry name" value="SRK"/>
    <property type="match status" value="1"/>
</dbReference>
<dbReference type="Pfam" id="PF08276">
    <property type="entry name" value="PAN_2"/>
    <property type="match status" value="1"/>
</dbReference>
<keyword evidence="6 13" id="KW-0547">Nucleotide-binding</keyword>
<evidence type="ECO:0000256" key="7">
    <source>
        <dbReference type="ARBA" id="ARBA00022777"/>
    </source>
</evidence>
<accession>A0AAP0H353</accession>
<sequence length="821" mass="93414">MEAITTILLLICFHTLFFTCTLSSDILSTNQTIRDGETIVSAQETFELGFFSPSNTSLNRYLGIWYKQMATGTVVWVANRETPIRNKSGELTLIPGGLLVLRDSTNNQIIWSSNSNTTSRETRNNNVVAQLLDNSNFMVVAIDREDDYIWQSFDHPGNTLMPEMKFGRNLKRGVVTNYTSWKSDDDPSQGEFMIYMDFNGFPQIFQKRGDHEIMYRLGLWSGVGYSGMRNNHPNPISRTSYYIDEIETWVTSVLINKSALTKLTLSPEGVMGQWNWNNRTQRWFLYTLLTRDSCERYALCGVHGICDIGQSPNCGCLRGFTPKSPGQWGISDWTKGCRREIPLDCGVGEGFRMYSFVSKMFVKLPDTRGSWFDKNMSLEQCRMKCSNQCNCTAYATLDIKENIGCMIWYNELIDMRTLPNNGQDIYIRMSAAELDKDKRRSRSNKELWAILISVSLGLLILCVIIIMKMKKKVMAQERSDSIIKKDGFDLPLFNLSTLIVATDNFSIDNKLGEGGFGPVYKGFLENGVEIAVKRLSTVSTQGVEEFKNEVIFISKLQHRNLVKILGYCIKGSEKLLVYEFMPNSSLDLLLFEGTKRQILKWSQRYHIINGIARGLLYLHQDSHLRIIHRDLKVANILLDHEMNPKISDFGLARRFGGNETEANTIRVVGTYGYMAPEYAGEGMFSIKSDVFSFGVLVLEIISGKANRKFLSENYNHNLVGHAWRLYTDGKSLELVDESLIESNDMQVLRLIHIALLCVQHSPEDRPDMSMVVLMLSSDMRLPKPKQPGYYTEVDKFGPENSSSLQTQISNSYVSIAHTTLK</sequence>
<evidence type="ECO:0000256" key="9">
    <source>
        <dbReference type="ARBA" id="ARBA00023157"/>
    </source>
</evidence>
<keyword evidence="5 15" id="KW-0732">Signal</keyword>
<dbReference type="EMBL" id="JBCNJP010000012">
    <property type="protein sequence ID" value="KAK9070651.1"/>
    <property type="molecule type" value="Genomic_DNA"/>
</dbReference>
<evidence type="ECO:0000256" key="11">
    <source>
        <dbReference type="ARBA" id="ARBA00047899"/>
    </source>
</evidence>
<evidence type="ECO:0000256" key="4">
    <source>
        <dbReference type="ARBA" id="ARBA00022679"/>
    </source>
</evidence>
<gene>
    <name evidence="19" type="ORF">SSX86_011053</name>
</gene>
<evidence type="ECO:0000259" key="18">
    <source>
        <dbReference type="PROSITE" id="PS50948"/>
    </source>
</evidence>
<dbReference type="GO" id="GO:0005886">
    <property type="term" value="C:plasma membrane"/>
    <property type="evidence" value="ECO:0007669"/>
    <property type="project" value="UniProtKB-SubCell"/>
</dbReference>
<keyword evidence="3 13" id="KW-0723">Serine/threonine-protein kinase</keyword>
<keyword evidence="14" id="KW-0472">Membrane</keyword>
<organism evidence="19 20">
    <name type="scientific">Deinandra increscens subsp. villosa</name>
    <dbReference type="NCBI Taxonomy" id="3103831"/>
    <lineage>
        <taxon>Eukaryota</taxon>
        <taxon>Viridiplantae</taxon>
        <taxon>Streptophyta</taxon>
        <taxon>Embryophyta</taxon>
        <taxon>Tracheophyta</taxon>
        <taxon>Spermatophyta</taxon>
        <taxon>Magnoliopsida</taxon>
        <taxon>eudicotyledons</taxon>
        <taxon>Gunneridae</taxon>
        <taxon>Pentapetalae</taxon>
        <taxon>asterids</taxon>
        <taxon>campanulids</taxon>
        <taxon>Asterales</taxon>
        <taxon>Asteraceae</taxon>
        <taxon>Asteroideae</taxon>
        <taxon>Heliantheae alliance</taxon>
        <taxon>Madieae</taxon>
        <taxon>Madiinae</taxon>
        <taxon>Deinandra</taxon>
    </lineage>
</organism>
<keyword evidence="14" id="KW-0812">Transmembrane</keyword>
<dbReference type="Gene3D" id="1.10.510.10">
    <property type="entry name" value="Transferase(Phosphotransferase) domain 1"/>
    <property type="match status" value="1"/>
</dbReference>
<evidence type="ECO:0000256" key="13">
    <source>
        <dbReference type="PIRNR" id="PIRNR000641"/>
    </source>
</evidence>
<evidence type="ECO:0000313" key="19">
    <source>
        <dbReference type="EMBL" id="KAK9070651.1"/>
    </source>
</evidence>
<dbReference type="SUPFAM" id="SSF51110">
    <property type="entry name" value="alpha-D-mannose-specific plant lectins"/>
    <property type="match status" value="1"/>
</dbReference>
<dbReference type="InterPro" id="IPR001480">
    <property type="entry name" value="Bulb-type_lectin_dom"/>
</dbReference>
<dbReference type="GO" id="GO:0005524">
    <property type="term" value="F:ATP binding"/>
    <property type="evidence" value="ECO:0007669"/>
    <property type="project" value="UniProtKB-KW"/>
</dbReference>
<evidence type="ECO:0000256" key="14">
    <source>
        <dbReference type="SAM" id="Phobius"/>
    </source>
</evidence>
<dbReference type="PROSITE" id="PS00108">
    <property type="entry name" value="PROTEIN_KINASE_ST"/>
    <property type="match status" value="1"/>
</dbReference>
<feature type="chain" id="PRO_5042901324" description="Receptor-like serine/threonine-protein kinase" evidence="15">
    <location>
        <begin position="24"/>
        <end position="821"/>
    </location>
</feature>
<dbReference type="SMART" id="SM00220">
    <property type="entry name" value="S_TKc"/>
    <property type="match status" value="1"/>
</dbReference>
<dbReference type="FunFam" id="1.10.510.10:FF:000060">
    <property type="entry name" value="G-type lectin S-receptor-like serine/threonine-protein kinase"/>
    <property type="match status" value="1"/>
</dbReference>
<feature type="domain" description="Protein kinase" evidence="16">
    <location>
        <begin position="505"/>
        <end position="781"/>
    </location>
</feature>
<dbReference type="GO" id="GO:0048544">
    <property type="term" value="P:recognition of pollen"/>
    <property type="evidence" value="ECO:0007669"/>
    <property type="project" value="InterPro"/>
</dbReference>
<evidence type="ECO:0000256" key="5">
    <source>
        <dbReference type="ARBA" id="ARBA00022729"/>
    </source>
</evidence>
<dbReference type="PROSITE" id="PS50011">
    <property type="entry name" value="PROTEIN_KINASE_DOM"/>
    <property type="match status" value="1"/>
</dbReference>
<dbReference type="GO" id="GO:0004674">
    <property type="term" value="F:protein serine/threonine kinase activity"/>
    <property type="evidence" value="ECO:0007669"/>
    <property type="project" value="UniProtKB-KW"/>
</dbReference>